<dbReference type="NCBIfam" id="TIGR01552">
    <property type="entry name" value="phd_fam"/>
    <property type="match status" value="1"/>
</dbReference>
<comment type="similarity">
    <text evidence="1 2">Belongs to the phD/YefM antitoxin family.</text>
</comment>
<evidence type="ECO:0000256" key="2">
    <source>
        <dbReference type="RuleBase" id="RU362080"/>
    </source>
</evidence>
<sequence>MQTLTANEAKTQFGNLLLMVQREPVQINRNGKPVAVVISAQEYAEIDALKRQLLQAKLERAKQDIDHGRLTDGDDYFRQLMDE</sequence>
<comment type="function">
    <text evidence="2">Antitoxin component of a type II toxin-antitoxin (TA) system.</text>
</comment>
<dbReference type="Gene3D" id="3.40.1620.10">
    <property type="entry name" value="YefM-like domain"/>
    <property type="match status" value="1"/>
</dbReference>
<reference evidence="4" key="1">
    <citation type="submission" date="2016-12" db="EMBL/GenBank/DDBJ databases">
        <title>Analysis of the Molecular Diversity Among Cronobacter Species Isolated from Filth Flies Using a Pan Genomic DNA Microarray.</title>
        <authorList>
            <person name="Pava-Ripoll M."/>
            <person name="Tall B."/>
            <person name="Farber J."/>
            <person name="Fanning S."/>
            <person name="Lehner A."/>
            <person name="Stephan R."/>
            <person name="Pagotto F."/>
            <person name="Iverson C."/>
            <person name="Ziobro G."/>
            <person name="Miller A."/>
            <person name="Pearson R."/>
            <person name="Yan Q."/>
            <person name="Kim M."/>
            <person name="Jeong S."/>
            <person name="Park J."/>
            <person name="Jun S."/>
            <person name="Choi H."/>
            <person name="Chung T."/>
            <person name="Yoo Y."/>
            <person name="Park E."/>
            <person name="Hwang S."/>
            <person name="Lee B."/>
            <person name="Sathyamoorthy V."/>
            <person name="Carter L."/>
            <person name="Mammel M."/>
            <person name="Jackson S."/>
            <person name="Kothary M."/>
            <person name="Patel I."/>
            <person name="Grim C."/>
            <person name="Gopinath G."/>
            <person name="Gangiredla J."/>
            <person name="Chase H."/>
        </authorList>
    </citation>
    <scope>NUCLEOTIDE SEQUENCE [LARGE SCALE GENOMIC DNA]</scope>
    <source>
        <strain evidence="4">MOD1-Sh41s</strain>
    </source>
</reference>
<dbReference type="InterPro" id="IPR006442">
    <property type="entry name" value="Antitoxin_Phd/YefM"/>
</dbReference>
<name>A0A2T7B6D7_9ENTR</name>
<evidence type="ECO:0000256" key="3">
    <source>
        <dbReference type="SAM" id="Coils"/>
    </source>
</evidence>
<accession>A0A2T7B6D7</accession>
<dbReference type="EMBL" id="MSAG01000013">
    <property type="protein sequence ID" value="PUX23265.1"/>
    <property type="molecule type" value="Genomic_DNA"/>
</dbReference>
<dbReference type="OrthoDB" id="165038at2"/>
<evidence type="ECO:0000256" key="1">
    <source>
        <dbReference type="ARBA" id="ARBA00009981"/>
    </source>
</evidence>
<organism evidence="4">
    <name type="scientific">Cronobacter turicensis</name>
    <dbReference type="NCBI Taxonomy" id="413502"/>
    <lineage>
        <taxon>Bacteria</taxon>
        <taxon>Pseudomonadati</taxon>
        <taxon>Pseudomonadota</taxon>
        <taxon>Gammaproteobacteria</taxon>
        <taxon>Enterobacterales</taxon>
        <taxon>Enterobacteriaceae</taxon>
        <taxon>Cronobacter</taxon>
    </lineage>
</organism>
<gene>
    <name evidence="4" type="ORF">BS411_08655</name>
</gene>
<dbReference type="Pfam" id="PF02604">
    <property type="entry name" value="PhdYeFM_antitox"/>
    <property type="match status" value="1"/>
</dbReference>
<proteinExistence type="inferred from homology"/>
<dbReference type="SUPFAM" id="SSF143120">
    <property type="entry name" value="YefM-like"/>
    <property type="match status" value="1"/>
</dbReference>
<comment type="caution">
    <text evidence="4">The sequence shown here is derived from an EMBL/GenBank/DDBJ whole genome shotgun (WGS) entry which is preliminary data.</text>
</comment>
<dbReference type="AlphaFoldDB" id="A0A2T7B6D7"/>
<dbReference type="InterPro" id="IPR051405">
    <property type="entry name" value="phD/YefM_antitoxin"/>
</dbReference>
<dbReference type="RefSeq" id="WP_075198185.1">
    <property type="nucleotide sequence ID" value="NZ_CP187984.1"/>
</dbReference>
<dbReference type="PANTHER" id="PTHR33713:SF6">
    <property type="entry name" value="ANTITOXIN YEFM"/>
    <property type="match status" value="1"/>
</dbReference>
<dbReference type="PANTHER" id="PTHR33713">
    <property type="entry name" value="ANTITOXIN YAFN-RELATED"/>
    <property type="match status" value="1"/>
</dbReference>
<feature type="coiled-coil region" evidence="3">
    <location>
        <begin position="39"/>
        <end position="66"/>
    </location>
</feature>
<protein>
    <recommendedName>
        <fullName evidence="2">Antitoxin</fullName>
    </recommendedName>
</protein>
<dbReference type="InterPro" id="IPR036165">
    <property type="entry name" value="YefM-like_sf"/>
</dbReference>
<evidence type="ECO:0000313" key="4">
    <source>
        <dbReference type="EMBL" id="PUX23265.1"/>
    </source>
</evidence>
<keyword evidence="3" id="KW-0175">Coiled coil</keyword>